<evidence type="ECO:0000256" key="5">
    <source>
        <dbReference type="ARBA" id="ARBA00016138"/>
    </source>
</evidence>
<keyword evidence="6" id="KW-0450">Lipoyl</keyword>
<accession>A0ABX4RB21</accession>
<dbReference type="InterPro" id="IPR011053">
    <property type="entry name" value="Single_hybrid_motif"/>
</dbReference>
<comment type="cofactor">
    <cofactor evidence="2 10">
        <name>thiamine diphosphate</name>
        <dbReference type="ChEBI" id="CHEBI:58937"/>
    </cofactor>
</comment>
<keyword evidence="8 10" id="KW-0786">Thiamine pyrophosphate</keyword>
<dbReference type="Pfam" id="PF00364">
    <property type="entry name" value="Biotin_lipoyl"/>
    <property type="match status" value="1"/>
</dbReference>
<name>A0ABX4RB21_9PROT</name>
<dbReference type="SMART" id="SM00861">
    <property type="entry name" value="Transket_pyr"/>
    <property type="match status" value="1"/>
</dbReference>
<dbReference type="SUPFAM" id="SSF51230">
    <property type="entry name" value="Single hybrid motif"/>
    <property type="match status" value="1"/>
</dbReference>
<dbReference type="PROSITE" id="PS00189">
    <property type="entry name" value="LIPOYL"/>
    <property type="match status" value="1"/>
</dbReference>
<comment type="catalytic activity">
    <reaction evidence="10">
        <text>N(6)-[(R)-lipoyl]-L-lysyl-[protein] + pyruvate + H(+) = N(6)-[(R)-S(8)-acetyldihydrolipoyl]-L-lysyl-[protein] + CO2</text>
        <dbReference type="Rhea" id="RHEA:19189"/>
        <dbReference type="Rhea" id="RHEA-COMP:10474"/>
        <dbReference type="Rhea" id="RHEA-COMP:10478"/>
        <dbReference type="ChEBI" id="CHEBI:15361"/>
        <dbReference type="ChEBI" id="CHEBI:15378"/>
        <dbReference type="ChEBI" id="CHEBI:16526"/>
        <dbReference type="ChEBI" id="CHEBI:83099"/>
        <dbReference type="ChEBI" id="CHEBI:83111"/>
        <dbReference type="EC" id="1.2.4.1"/>
    </reaction>
</comment>
<dbReference type="Gene3D" id="2.40.50.100">
    <property type="match status" value="1"/>
</dbReference>
<evidence type="ECO:0000256" key="4">
    <source>
        <dbReference type="ARBA" id="ARBA00012281"/>
    </source>
</evidence>
<dbReference type="CDD" id="cd07036">
    <property type="entry name" value="TPP_PYR_E1-PDHc-beta_like"/>
    <property type="match status" value="1"/>
</dbReference>
<dbReference type="Pfam" id="PF02779">
    <property type="entry name" value="Transket_pyr"/>
    <property type="match status" value="1"/>
</dbReference>
<dbReference type="InterPro" id="IPR003016">
    <property type="entry name" value="2-oxoA_DH_lipoyl-BS"/>
</dbReference>
<evidence type="ECO:0000259" key="12">
    <source>
        <dbReference type="PROSITE" id="PS50968"/>
    </source>
</evidence>
<evidence type="ECO:0000256" key="11">
    <source>
        <dbReference type="SAM" id="MobiDB-lite"/>
    </source>
</evidence>
<evidence type="ECO:0000256" key="1">
    <source>
        <dbReference type="ARBA" id="ARBA00001938"/>
    </source>
</evidence>
<dbReference type="PANTHER" id="PTHR11624:SF96">
    <property type="entry name" value="PYRUVATE DEHYDROGENASE E1 COMPONENT SUBUNIT BETA, MITOCHONDRIAL"/>
    <property type="match status" value="1"/>
</dbReference>
<gene>
    <name evidence="13" type="ORF">CU041_07430</name>
</gene>
<dbReference type="SUPFAM" id="SSF52518">
    <property type="entry name" value="Thiamin diphosphate-binding fold (THDP-binding)"/>
    <property type="match status" value="1"/>
</dbReference>
<feature type="region of interest" description="Disordered" evidence="11">
    <location>
        <begin position="88"/>
        <end position="138"/>
    </location>
</feature>
<proteinExistence type="predicted"/>
<dbReference type="RefSeq" id="WP_101246303.1">
    <property type="nucleotide sequence ID" value="NZ_PGTS01000002.1"/>
</dbReference>
<comment type="subunit">
    <text evidence="3">Heterodimer of an alpha and a beta chain.</text>
</comment>
<organism evidence="13 14">
    <name type="scientific">Thalassospira povalilytica</name>
    <dbReference type="NCBI Taxonomy" id="732237"/>
    <lineage>
        <taxon>Bacteria</taxon>
        <taxon>Pseudomonadati</taxon>
        <taxon>Pseudomonadota</taxon>
        <taxon>Alphaproteobacteria</taxon>
        <taxon>Rhodospirillales</taxon>
        <taxon>Thalassospiraceae</taxon>
        <taxon>Thalassospira</taxon>
    </lineage>
</organism>
<keyword evidence="14" id="KW-1185">Reference proteome</keyword>
<dbReference type="InterPro" id="IPR029061">
    <property type="entry name" value="THDP-binding"/>
</dbReference>
<evidence type="ECO:0000256" key="6">
    <source>
        <dbReference type="ARBA" id="ARBA00022823"/>
    </source>
</evidence>
<dbReference type="PROSITE" id="PS50968">
    <property type="entry name" value="BIOTINYL_LIPOYL"/>
    <property type="match status" value="1"/>
</dbReference>
<evidence type="ECO:0000256" key="9">
    <source>
        <dbReference type="ARBA" id="ARBA00023317"/>
    </source>
</evidence>
<evidence type="ECO:0000256" key="8">
    <source>
        <dbReference type="ARBA" id="ARBA00023052"/>
    </source>
</evidence>
<dbReference type="Proteomes" id="UP000233365">
    <property type="component" value="Unassembled WGS sequence"/>
</dbReference>
<comment type="cofactor">
    <cofactor evidence="1">
        <name>(R)-lipoate</name>
        <dbReference type="ChEBI" id="CHEBI:83088"/>
    </cofactor>
</comment>
<sequence length="480" mass="51005">MPIEVLMPALSPTMTEGTLAKWNVKEGDTIASGDVIAEIETDKATMEVEAVDEGTVGKIVIAEGTENVAVNAVIAYILEEGEDASALDNVSASSGGAAPAAEEKTAAPAEEAAPAASTASAAPVAASGAIERSDAEPRAMSVMNATQDEKTYTSFKTQTVREALRDAMAEEMRGDENVFVMGEEVAQYQGAYKVTQGLLDEFGDRRVVDTPITEIGFTGMATGAAFMGLKPIVEFMTFNFAMQAIDHIINSAAKTLYMSGGQLGCPIVFRGPNGAAARVGAQHSQCYASWYAHCPGLKVIAPWSAADAKGLLKAAIRDPNPIVFLENEIMYGQSFEVPDDDDFVLPIGQAKIEREGTDVTIVAFSIMVGKALKAAEQLAEQGISAEVINLRTIRPLDVNTIIRSVMKTNRLVTCEEGWHFAGIGSEIASVVMEHAFDYLDAPVARVTGEDVPMPYAANLEALALPQEQHIVDAAKAVCYR</sequence>
<dbReference type="PANTHER" id="PTHR11624">
    <property type="entry name" value="DEHYDROGENASE RELATED"/>
    <property type="match status" value="1"/>
</dbReference>
<feature type="domain" description="Lipoyl-binding" evidence="12">
    <location>
        <begin position="2"/>
        <end position="78"/>
    </location>
</feature>
<dbReference type="NCBIfam" id="NF006667">
    <property type="entry name" value="PRK09212.1"/>
    <property type="match status" value="1"/>
</dbReference>
<evidence type="ECO:0000313" key="13">
    <source>
        <dbReference type="EMBL" id="PKR51336.1"/>
    </source>
</evidence>
<dbReference type="InterPro" id="IPR000089">
    <property type="entry name" value="Biotin_lipoyl"/>
</dbReference>
<keyword evidence="7 10" id="KW-0560">Oxidoreductase</keyword>
<evidence type="ECO:0000313" key="14">
    <source>
        <dbReference type="Proteomes" id="UP000233365"/>
    </source>
</evidence>
<dbReference type="CDD" id="cd06849">
    <property type="entry name" value="lipoyl_domain"/>
    <property type="match status" value="1"/>
</dbReference>
<evidence type="ECO:0000256" key="7">
    <source>
        <dbReference type="ARBA" id="ARBA00023002"/>
    </source>
</evidence>
<dbReference type="InterPro" id="IPR027110">
    <property type="entry name" value="PDHB_mito-type"/>
</dbReference>
<dbReference type="NCBIfam" id="NF008854">
    <property type="entry name" value="PRK11892.1"/>
    <property type="match status" value="1"/>
</dbReference>
<evidence type="ECO:0000256" key="10">
    <source>
        <dbReference type="RuleBase" id="RU364074"/>
    </source>
</evidence>
<dbReference type="SUPFAM" id="SSF52922">
    <property type="entry name" value="TK C-terminal domain-like"/>
    <property type="match status" value="1"/>
</dbReference>
<dbReference type="InterPro" id="IPR033248">
    <property type="entry name" value="Transketolase_C"/>
</dbReference>
<protein>
    <recommendedName>
        <fullName evidence="5 10">Pyruvate dehydrogenase E1 component subunit beta</fullName>
        <ecNumber evidence="4 10">1.2.4.1</ecNumber>
    </recommendedName>
</protein>
<dbReference type="Gene3D" id="3.40.50.970">
    <property type="match status" value="1"/>
</dbReference>
<dbReference type="EMBL" id="PGTS01000002">
    <property type="protein sequence ID" value="PKR51336.1"/>
    <property type="molecule type" value="Genomic_DNA"/>
</dbReference>
<evidence type="ECO:0000256" key="3">
    <source>
        <dbReference type="ARBA" id="ARBA00011870"/>
    </source>
</evidence>
<comment type="function">
    <text evidence="10">The pyruvate dehydrogenase complex catalyzes the overall conversion of pyruvate to acetyl-CoA and CO2.</text>
</comment>
<dbReference type="Pfam" id="PF02780">
    <property type="entry name" value="Transketolase_C"/>
    <property type="match status" value="1"/>
</dbReference>
<dbReference type="EC" id="1.2.4.1" evidence="4 10"/>
<keyword evidence="9 10" id="KW-0670">Pyruvate</keyword>
<comment type="caution">
    <text evidence="13">The sequence shown here is derived from an EMBL/GenBank/DDBJ whole genome shotgun (WGS) entry which is preliminary data.</text>
</comment>
<dbReference type="InterPro" id="IPR009014">
    <property type="entry name" value="Transketo_C/PFOR_II"/>
</dbReference>
<dbReference type="Gene3D" id="3.40.50.920">
    <property type="match status" value="1"/>
</dbReference>
<reference evidence="13 14" key="1">
    <citation type="submission" date="2017-11" db="EMBL/GenBank/DDBJ databases">
        <title>Biodiversity and function of Thalassospira species in the particle-attached aromatic-hydrocarbon-degrading consortia from the surface seawater of the China South Sea.</title>
        <authorList>
            <person name="Dong C."/>
            <person name="Liu R."/>
            <person name="Shao Z."/>
        </authorList>
    </citation>
    <scope>NUCLEOTIDE SEQUENCE [LARGE SCALE GENOMIC DNA]</scope>
    <source>
        <strain evidence="13 14">139Z-12</strain>
    </source>
</reference>
<evidence type="ECO:0000256" key="2">
    <source>
        <dbReference type="ARBA" id="ARBA00001964"/>
    </source>
</evidence>
<dbReference type="InterPro" id="IPR005475">
    <property type="entry name" value="Transketolase-like_Pyr-bd"/>
</dbReference>
<feature type="compositionally biased region" description="Low complexity" evidence="11">
    <location>
        <begin position="91"/>
        <end position="129"/>
    </location>
</feature>